<keyword evidence="5" id="KW-0540">Nuclease</keyword>
<feature type="domain" description="Restriction endonuclease type IV Mrr" evidence="3">
    <location>
        <begin position="167"/>
        <end position="285"/>
    </location>
</feature>
<dbReference type="AlphaFoldDB" id="A0A5P1A0V2"/>
<dbReference type="InterPro" id="IPR007560">
    <property type="entry name" value="Restrct_endonuc_IV_Mrr"/>
</dbReference>
<dbReference type="Gene3D" id="3.40.1350.10">
    <property type="match status" value="1"/>
</dbReference>
<keyword evidence="5" id="KW-0255">Endonuclease</keyword>
<dbReference type="PANTHER" id="PTHR30015">
    <property type="entry name" value="MRR RESTRICTION SYSTEM PROTEIN"/>
    <property type="match status" value="1"/>
</dbReference>
<dbReference type="InterPro" id="IPR011335">
    <property type="entry name" value="Restrct_endonuc-II-like"/>
</dbReference>
<evidence type="ECO:0000256" key="1">
    <source>
        <dbReference type="ARBA" id="ARBA00022801"/>
    </source>
</evidence>
<evidence type="ECO:0000259" key="3">
    <source>
        <dbReference type="Pfam" id="PF04471"/>
    </source>
</evidence>
<evidence type="ECO:0000313" key="7">
    <source>
        <dbReference type="Proteomes" id="UP000414364"/>
    </source>
</evidence>
<dbReference type="EMBL" id="VDFP01000003">
    <property type="protein sequence ID" value="MQS75315.1"/>
    <property type="molecule type" value="Genomic_DNA"/>
</dbReference>
<accession>A0A5P1A0V2</accession>
<keyword evidence="6" id="KW-1185">Reference proteome</keyword>
<dbReference type="Proteomes" id="UP000371423">
    <property type="component" value="Unassembled WGS sequence"/>
</dbReference>
<comment type="caution">
    <text evidence="5">The sequence shown here is derived from an EMBL/GenBank/DDBJ whole genome shotgun (WGS) entry which is preliminary data.</text>
</comment>
<evidence type="ECO:0000256" key="2">
    <source>
        <dbReference type="SAM" id="MobiDB-lite"/>
    </source>
</evidence>
<dbReference type="InterPro" id="IPR052906">
    <property type="entry name" value="Type_IV_Methyl-Rstrct_Enzyme"/>
</dbReference>
<dbReference type="OrthoDB" id="9803736at2"/>
<dbReference type="RefSeq" id="WP_153384725.1">
    <property type="nucleotide sequence ID" value="NZ_VDFO01000066.1"/>
</dbReference>
<dbReference type="GO" id="GO:0003677">
    <property type="term" value="F:DNA binding"/>
    <property type="evidence" value="ECO:0007669"/>
    <property type="project" value="InterPro"/>
</dbReference>
<reference evidence="6 7" key="1">
    <citation type="journal article" date="2019" name="Syst. Appl. Microbiol.">
        <title>Polyphasic characterization of two novel Lactobacillus spp. isolated from blown salami packages: Description of Lactobacillus halodurans sp. nov. and Lactobacillus salsicarnum sp. nov.</title>
        <authorList>
            <person name="Schuster J.A."/>
            <person name="Klingl A."/>
            <person name="Vogel R.F."/>
            <person name="Ehrmann M.A."/>
        </authorList>
    </citation>
    <scope>NUCLEOTIDE SEQUENCE [LARGE SCALE GENOMIC DNA]</scope>
    <source>
        <strain evidence="5 6">TMW 1.1920</strain>
        <strain evidence="4 7">TMW 1.2172</strain>
    </source>
</reference>
<protein>
    <submittedName>
        <fullName evidence="5">Restriction endonuclease</fullName>
    </submittedName>
</protein>
<evidence type="ECO:0000313" key="6">
    <source>
        <dbReference type="Proteomes" id="UP000371423"/>
    </source>
</evidence>
<dbReference type="Proteomes" id="UP000414364">
    <property type="component" value="Unassembled WGS sequence"/>
</dbReference>
<feature type="compositionally biased region" description="Acidic residues" evidence="2">
    <location>
        <begin position="130"/>
        <end position="141"/>
    </location>
</feature>
<gene>
    <name evidence="5" type="ORF">FHL05_11985</name>
    <name evidence="4" type="ORF">FHL06_02755</name>
</gene>
<dbReference type="GO" id="GO:0015666">
    <property type="term" value="F:restriction endodeoxyribonuclease activity"/>
    <property type="evidence" value="ECO:0007669"/>
    <property type="project" value="TreeGrafter"/>
</dbReference>
<name>A0A5P1A0V2_9LACO</name>
<organism evidence="5 6">
    <name type="scientific">Companilactobacillus halodurans</name>
    <dbReference type="NCBI Taxonomy" id="2584183"/>
    <lineage>
        <taxon>Bacteria</taxon>
        <taxon>Bacillati</taxon>
        <taxon>Bacillota</taxon>
        <taxon>Bacilli</taxon>
        <taxon>Lactobacillales</taxon>
        <taxon>Lactobacillaceae</taxon>
        <taxon>Companilactobacillus</taxon>
    </lineage>
</organism>
<evidence type="ECO:0000313" key="5">
    <source>
        <dbReference type="EMBL" id="MQS98572.1"/>
    </source>
</evidence>
<dbReference type="GO" id="GO:0009307">
    <property type="term" value="P:DNA restriction-modification system"/>
    <property type="evidence" value="ECO:0007669"/>
    <property type="project" value="InterPro"/>
</dbReference>
<dbReference type="Pfam" id="PF04471">
    <property type="entry name" value="Mrr_cat"/>
    <property type="match status" value="1"/>
</dbReference>
<dbReference type="EMBL" id="VDFO01000066">
    <property type="protein sequence ID" value="MQS98572.1"/>
    <property type="molecule type" value="Genomic_DNA"/>
</dbReference>
<dbReference type="PANTHER" id="PTHR30015:SF7">
    <property type="entry name" value="TYPE IV METHYL-DIRECTED RESTRICTION ENZYME ECOKMRR"/>
    <property type="match status" value="1"/>
</dbReference>
<sequence>MSYTYTRTELEKSIVLALRTLGGSASRKDIRKEMANSGYEGLTYNDVFGFKVSKNGNKYIPFMFDFNFGIQNLNHIGYVEKPVRNSDIVLTDAGLNDDLKNFPTAEQQDKIDSYWNKKHEEYKLRKNSSETDENSTEDEVIDFSADSSDQEDTAETKWKTELLNQLMQFDPGKFESFSRLLISKMGVTIDKERGVMQSGDHGIDGFGYFTSDEFRTSRVAIQCKRYTKGSVSEPEIDRFKGVMDSFNAEYGIFVTTSSFTDKAKKKATQGTNTVTLINGQDLADLVEKYQLHITPVTIYTLDDYYY</sequence>
<evidence type="ECO:0000313" key="4">
    <source>
        <dbReference type="EMBL" id="MQS75315.1"/>
    </source>
</evidence>
<proteinExistence type="predicted"/>
<dbReference type="InterPro" id="IPR011856">
    <property type="entry name" value="tRNA_endonuc-like_dom_sf"/>
</dbReference>
<dbReference type="SUPFAM" id="SSF52980">
    <property type="entry name" value="Restriction endonuclease-like"/>
    <property type="match status" value="1"/>
</dbReference>
<keyword evidence="1" id="KW-0378">Hydrolase</keyword>
<feature type="region of interest" description="Disordered" evidence="2">
    <location>
        <begin position="123"/>
        <end position="155"/>
    </location>
</feature>